<sequence length="125" mass="14334">MTSLEQHLADHAQSTRYVDGAPRCACKCGKWIASIVERGPVKAHRHHVADTWREVRTVRAVEELDALPIGTVVQEDEYRHTWIRHSKKWHCSCDGTYVEWSSAGAFEELERRPLTILWTPEDGAL</sequence>
<evidence type="ECO:0000313" key="2">
    <source>
        <dbReference type="Proteomes" id="UP000035009"/>
    </source>
</evidence>
<dbReference type="STRING" id="410332.SAMN04488550_4157"/>
<dbReference type="EMBL" id="BAOP01000041">
    <property type="protein sequence ID" value="GAC81683.1"/>
    <property type="molecule type" value="Genomic_DNA"/>
</dbReference>
<name>M3VCA7_GORML</name>
<keyword evidence="2" id="KW-1185">Reference proteome</keyword>
<evidence type="ECO:0000313" key="1">
    <source>
        <dbReference type="EMBL" id="GAC81683.1"/>
    </source>
</evidence>
<accession>M3VCA7</accession>
<dbReference type="AlphaFoldDB" id="M3VCA7"/>
<gene>
    <name evidence="1" type="ORF">GM1_041_00540</name>
</gene>
<proteinExistence type="predicted"/>
<dbReference type="eggNOG" id="ENOG5031WAT">
    <property type="taxonomic scope" value="Bacteria"/>
</dbReference>
<dbReference type="OrthoDB" id="10004455at2"/>
<dbReference type="Proteomes" id="UP000035009">
    <property type="component" value="Unassembled WGS sequence"/>
</dbReference>
<organism evidence="1 2">
    <name type="scientific">Gordonia malaquae NBRC 108250</name>
    <dbReference type="NCBI Taxonomy" id="1223542"/>
    <lineage>
        <taxon>Bacteria</taxon>
        <taxon>Bacillati</taxon>
        <taxon>Actinomycetota</taxon>
        <taxon>Actinomycetes</taxon>
        <taxon>Mycobacteriales</taxon>
        <taxon>Gordoniaceae</taxon>
        <taxon>Gordonia</taxon>
    </lineage>
</organism>
<reference evidence="1 2" key="1">
    <citation type="submission" date="2013-02" db="EMBL/GenBank/DDBJ databases">
        <title>Whole genome shotgun sequence of Gordonia malaquae NBRC 108250.</title>
        <authorList>
            <person name="Yoshida I."/>
            <person name="Hosoyama A."/>
            <person name="Tsuchikane K."/>
            <person name="Ando Y."/>
            <person name="Baba S."/>
            <person name="Ohji S."/>
            <person name="Hamada M."/>
            <person name="Tamura T."/>
            <person name="Yamazoe A."/>
            <person name="Yamazaki S."/>
            <person name="Fujita N."/>
        </authorList>
    </citation>
    <scope>NUCLEOTIDE SEQUENCE [LARGE SCALE GENOMIC DNA]</scope>
    <source>
        <strain evidence="1 2">NBRC 108250</strain>
    </source>
</reference>
<protein>
    <submittedName>
        <fullName evidence="1">Uncharacterized protein</fullName>
    </submittedName>
</protein>
<comment type="caution">
    <text evidence="1">The sequence shown here is derived from an EMBL/GenBank/DDBJ whole genome shotgun (WGS) entry which is preliminary data.</text>
</comment>
<dbReference type="RefSeq" id="WP_008381633.1">
    <property type="nucleotide sequence ID" value="NZ_BAOP01000041.1"/>
</dbReference>